<dbReference type="AlphaFoldDB" id="A0A538SAK0"/>
<feature type="transmembrane region" description="Helical" evidence="1">
    <location>
        <begin position="41"/>
        <end position="59"/>
    </location>
</feature>
<evidence type="ECO:0000256" key="1">
    <source>
        <dbReference type="SAM" id="Phobius"/>
    </source>
</evidence>
<sequence>MVARSRASNRKDRDVMGDLGSRFRRYRLERYAQEPSPLKRWLRWAWLIAIVWFAWASLISQHSFYRTWRLDRENARTRSELERLRAEVERLDREAGDPEAGRLRAEHELREQHGMAKPGEIIYLIQPRGADTLGH</sequence>
<evidence type="ECO:0000313" key="2">
    <source>
        <dbReference type="EMBL" id="TMQ48389.1"/>
    </source>
</evidence>
<dbReference type="Pfam" id="PF04977">
    <property type="entry name" value="DivIC"/>
    <property type="match status" value="1"/>
</dbReference>
<name>A0A538SAK0_UNCEI</name>
<keyword evidence="1" id="KW-0472">Membrane</keyword>
<evidence type="ECO:0000313" key="3">
    <source>
        <dbReference type="Proteomes" id="UP000317716"/>
    </source>
</evidence>
<keyword evidence="1" id="KW-0812">Transmembrane</keyword>
<protein>
    <submittedName>
        <fullName evidence="2">Septum formation initiator family protein</fullName>
    </submittedName>
</protein>
<accession>A0A538SAK0</accession>
<proteinExistence type="predicted"/>
<gene>
    <name evidence="2" type="ORF">E6K72_13120</name>
</gene>
<reference evidence="2 3" key="1">
    <citation type="journal article" date="2019" name="Nat. Microbiol.">
        <title>Mediterranean grassland soil C-N compound turnover is dependent on rainfall and depth, and is mediated by genomically divergent microorganisms.</title>
        <authorList>
            <person name="Diamond S."/>
            <person name="Andeer P.F."/>
            <person name="Li Z."/>
            <person name="Crits-Christoph A."/>
            <person name="Burstein D."/>
            <person name="Anantharaman K."/>
            <person name="Lane K.R."/>
            <person name="Thomas B.C."/>
            <person name="Pan C."/>
            <person name="Northen T.R."/>
            <person name="Banfield J.F."/>
        </authorList>
    </citation>
    <scope>NUCLEOTIDE SEQUENCE [LARGE SCALE GENOMIC DNA]</scope>
    <source>
        <strain evidence="2">WS_2</strain>
    </source>
</reference>
<keyword evidence="1" id="KW-1133">Transmembrane helix</keyword>
<organism evidence="2 3">
    <name type="scientific">Eiseniibacteriota bacterium</name>
    <dbReference type="NCBI Taxonomy" id="2212470"/>
    <lineage>
        <taxon>Bacteria</taxon>
        <taxon>Candidatus Eiseniibacteriota</taxon>
    </lineage>
</organism>
<comment type="caution">
    <text evidence="2">The sequence shown here is derived from an EMBL/GenBank/DDBJ whole genome shotgun (WGS) entry which is preliminary data.</text>
</comment>
<dbReference type="Proteomes" id="UP000317716">
    <property type="component" value="Unassembled WGS sequence"/>
</dbReference>
<dbReference type="InterPro" id="IPR007060">
    <property type="entry name" value="FtsL/DivIC"/>
</dbReference>
<dbReference type="EMBL" id="VBOS01000482">
    <property type="protein sequence ID" value="TMQ48389.1"/>
    <property type="molecule type" value="Genomic_DNA"/>
</dbReference>